<feature type="region of interest" description="Disordered" evidence="1">
    <location>
        <begin position="15"/>
        <end position="60"/>
    </location>
</feature>
<sequence>MAVPFLRQYYPDRFTGSAPCAHSQPQTHRSSPRLSSHPTSATRTCARKQRFPPPHTTGITSPDYTQLISAAALCKFL</sequence>
<feature type="compositionally biased region" description="Polar residues" evidence="1">
    <location>
        <begin position="23"/>
        <end position="43"/>
    </location>
</feature>
<organism evidence="2 3">
    <name type="scientific">Bifidobacterium thermacidophilum subsp. thermacidophilum</name>
    <dbReference type="NCBI Taxonomy" id="79262"/>
    <lineage>
        <taxon>Bacteria</taxon>
        <taxon>Bacillati</taxon>
        <taxon>Actinomycetota</taxon>
        <taxon>Actinomycetes</taxon>
        <taxon>Bifidobacteriales</taxon>
        <taxon>Bifidobacteriaceae</taxon>
        <taxon>Bifidobacterium</taxon>
    </lineage>
</organism>
<dbReference type="AlphaFoldDB" id="A0A087E6J2"/>
<evidence type="ECO:0000256" key="1">
    <source>
        <dbReference type="SAM" id="MobiDB-lite"/>
    </source>
</evidence>
<evidence type="ECO:0000313" key="3">
    <source>
        <dbReference type="Proteomes" id="UP000029003"/>
    </source>
</evidence>
<protein>
    <submittedName>
        <fullName evidence="2">Uncharacterized protein</fullName>
    </submittedName>
</protein>
<dbReference type="Proteomes" id="UP000029003">
    <property type="component" value="Unassembled WGS sequence"/>
</dbReference>
<reference evidence="2 3" key="1">
    <citation type="submission" date="2014-03" db="EMBL/GenBank/DDBJ databases">
        <title>Genomics of Bifidobacteria.</title>
        <authorList>
            <person name="Ventura M."/>
            <person name="Milani C."/>
            <person name="Lugli G.A."/>
        </authorList>
    </citation>
    <scope>NUCLEOTIDE SEQUENCE [LARGE SCALE GENOMIC DNA]</scope>
    <source>
        <strain evidence="2 3">LMG 21395</strain>
    </source>
</reference>
<evidence type="ECO:0000313" key="2">
    <source>
        <dbReference type="EMBL" id="KFJ03393.1"/>
    </source>
</evidence>
<dbReference type="EMBL" id="JGZT01000005">
    <property type="protein sequence ID" value="KFJ03393.1"/>
    <property type="molecule type" value="Genomic_DNA"/>
</dbReference>
<gene>
    <name evidence="2" type="ORF">THER5_2001</name>
</gene>
<proteinExistence type="predicted"/>
<accession>A0A087E6J2</accession>
<name>A0A087E6J2_9BIFI</name>
<comment type="caution">
    <text evidence="2">The sequence shown here is derived from an EMBL/GenBank/DDBJ whole genome shotgun (WGS) entry which is preliminary data.</text>
</comment>